<feature type="binding site" evidence="4">
    <location>
        <position position="130"/>
    </location>
    <ligand>
        <name>substrate</name>
    </ligand>
</feature>
<proteinExistence type="predicted"/>
<dbReference type="GO" id="GO:0003839">
    <property type="term" value="F:gamma-glutamylcyclotransferase activity"/>
    <property type="evidence" value="ECO:0007669"/>
    <property type="project" value="UniProtKB-EC"/>
</dbReference>
<gene>
    <name evidence="5" type="ORF">ONB1V03_LOCUS15968</name>
</gene>
<dbReference type="Proteomes" id="UP000728032">
    <property type="component" value="Unassembled WGS sequence"/>
</dbReference>
<sequence length="173" mass="19404">MSANAKQLFYFCFGSNLWSKRMHINVKSAVKYGNGLLKDWTLTFSGLSRLWLGSTANIVPLKDSIVWGTVWTISDSELADLDIQEVGYRRIEINVLVGQEVVKCHTYVQKETYSELFDSGSASNTPSLAYKTVILKGAIEQNLPEDYIQFLKSFKDNGNLNCGPKDLDLTPIP</sequence>
<reference evidence="5" key="1">
    <citation type="submission" date="2020-11" db="EMBL/GenBank/DDBJ databases">
        <authorList>
            <person name="Tran Van P."/>
        </authorList>
    </citation>
    <scope>NUCLEOTIDE SEQUENCE</scope>
</reference>
<name>A0A7R9QVG8_9ACAR</name>
<accession>A0A7R9QVG8</accession>
<organism evidence="5">
    <name type="scientific">Oppiella nova</name>
    <dbReference type="NCBI Taxonomy" id="334625"/>
    <lineage>
        <taxon>Eukaryota</taxon>
        <taxon>Metazoa</taxon>
        <taxon>Ecdysozoa</taxon>
        <taxon>Arthropoda</taxon>
        <taxon>Chelicerata</taxon>
        <taxon>Arachnida</taxon>
        <taxon>Acari</taxon>
        <taxon>Acariformes</taxon>
        <taxon>Sarcoptiformes</taxon>
        <taxon>Oribatida</taxon>
        <taxon>Brachypylina</taxon>
        <taxon>Oppioidea</taxon>
        <taxon>Oppiidae</taxon>
        <taxon>Oppiella</taxon>
    </lineage>
</organism>
<evidence type="ECO:0000256" key="4">
    <source>
        <dbReference type="PIRSR" id="PIRSR617939-2"/>
    </source>
</evidence>
<dbReference type="PANTHER" id="PTHR12935:SF0">
    <property type="entry name" value="GAMMA-GLUTAMYLCYCLOTRANSFERASE"/>
    <property type="match status" value="1"/>
</dbReference>
<dbReference type="Gene3D" id="3.10.490.10">
    <property type="entry name" value="Gamma-glutamyl cyclotransferase-like"/>
    <property type="match status" value="1"/>
</dbReference>
<keyword evidence="2" id="KW-0456">Lyase</keyword>
<feature type="binding site" evidence="4">
    <location>
        <begin position="10"/>
        <end position="15"/>
    </location>
    <ligand>
        <name>substrate</name>
    </ligand>
</feature>
<dbReference type="InterPro" id="IPR036568">
    <property type="entry name" value="GGCT-like_sf"/>
</dbReference>
<evidence type="ECO:0000256" key="1">
    <source>
        <dbReference type="ARBA" id="ARBA00012346"/>
    </source>
</evidence>
<evidence type="ECO:0000313" key="6">
    <source>
        <dbReference type="Proteomes" id="UP000728032"/>
    </source>
</evidence>
<dbReference type="AlphaFoldDB" id="A0A7R9QVG8"/>
<keyword evidence="6" id="KW-1185">Reference proteome</keyword>
<dbReference type="InterPro" id="IPR017939">
    <property type="entry name" value="G-Glutamylcylcotransferase"/>
</dbReference>
<dbReference type="OrthoDB" id="2924818at2759"/>
<dbReference type="CDD" id="cd06661">
    <property type="entry name" value="GGCT_like"/>
    <property type="match status" value="1"/>
</dbReference>
<dbReference type="Pfam" id="PF13772">
    <property type="entry name" value="AIG2_2"/>
    <property type="match status" value="1"/>
</dbReference>
<dbReference type="EMBL" id="OC932065">
    <property type="protein sequence ID" value="CAD7659372.1"/>
    <property type="molecule type" value="Genomic_DNA"/>
</dbReference>
<dbReference type="EMBL" id="CAJPVJ010017240">
    <property type="protein sequence ID" value="CAG2176534.1"/>
    <property type="molecule type" value="Genomic_DNA"/>
</dbReference>
<feature type="active site" description="Proton acceptor" evidence="3">
    <location>
        <position position="85"/>
    </location>
</feature>
<evidence type="ECO:0000256" key="2">
    <source>
        <dbReference type="ARBA" id="ARBA00023239"/>
    </source>
</evidence>
<evidence type="ECO:0000256" key="3">
    <source>
        <dbReference type="PIRSR" id="PIRSR617939-1"/>
    </source>
</evidence>
<evidence type="ECO:0000313" key="5">
    <source>
        <dbReference type="EMBL" id="CAD7659372.1"/>
    </source>
</evidence>
<dbReference type="EC" id="4.3.2.9" evidence="1"/>
<protein>
    <recommendedName>
        <fullName evidence="1">gamma-glutamylcyclotransferase</fullName>
        <ecNumber evidence="1">4.3.2.9</ecNumber>
    </recommendedName>
</protein>
<dbReference type="PANTHER" id="PTHR12935">
    <property type="entry name" value="GAMMA-GLUTAMYLCYCLOTRANSFERASE"/>
    <property type="match status" value="1"/>
</dbReference>
<dbReference type="InterPro" id="IPR013024">
    <property type="entry name" value="GGCT-like"/>
</dbReference>
<dbReference type="SUPFAM" id="SSF110857">
    <property type="entry name" value="Gamma-glutamyl cyclotransferase-like"/>
    <property type="match status" value="1"/>
</dbReference>